<reference evidence="2" key="1">
    <citation type="submission" date="2023-08" db="EMBL/GenBank/DDBJ databases">
        <title>Black Yeasts Isolated from many extreme environments.</title>
        <authorList>
            <person name="Coleine C."/>
            <person name="Stajich J.E."/>
            <person name="Selbmann L."/>
        </authorList>
    </citation>
    <scope>NUCLEOTIDE SEQUENCE</scope>
    <source>
        <strain evidence="2">CCFEE 5810</strain>
    </source>
</reference>
<dbReference type="AlphaFoldDB" id="A0AAN7ZWD8"/>
<dbReference type="PANTHER" id="PTHR28207:SF1">
    <property type="entry name" value="ATP SYNTHASE SUBUNIT H, MITOCHONDRIAL"/>
    <property type="match status" value="1"/>
</dbReference>
<comment type="caution">
    <text evidence="2">The sequence shown here is derived from an EMBL/GenBank/DDBJ whole genome shotgun (WGS) entry which is preliminary data.</text>
</comment>
<protein>
    <submittedName>
        <fullName evidence="2">ATP synthase F0 subcomplex subunit H atp14</fullName>
    </submittedName>
</protein>
<dbReference type="Pfam" id="PF10775">
    <property type="entry name" value="ATP_sub_h"/>
    <property type="match status" value="1"/>
</dbReference>
<dbReference type="Proteomes" id="UP001310594">
    <property type="component" value="Unassembled WGS sequence"/>
</dbReference>
<sequence length="129" mass="14182">MLAQPLRASRQLLARAARQQHAIIIRRTLITPTAIRQADLVQDMYLKELKAYKAPPVKPTDAEGQVQKFSMPKAPASPEEADIANDLKAYEDQVPEVEGQAVAGSAAPPEQDWFEDPEEETDVPPGATH</sequence>
<evidence type="ECO:0000313" key="2">
    <source>
        <dbReference type="EMBL" id="KAK5692640.1"/>
    </source>
</evidence>
<organism evidence="2 3">
    <name type="scientific">Elasticomyces elasticus</name>
    <dbReference type="NCBI Taxonomy" id="574655"/>
    <lineage>
        <taxon>Eukaryota</taxon>
        <taxon>Fungi</taxon>
        <taxon>Dikarya</taxon>
        <taxon>Ascomycota</taxon>
        <taxon>Pezizomycotina</taxon>
        <taxon>Dothideomycetes</taxon>
        <taxon>Dothideomycetidae</taxon>
        <taxon>Mycosphaerellales</taxon>
        <taxon>Teratosphaeriaceae</taxon>
        <taxon>Elasticomyces</taxon>
    </lineage>
</organism>
<feature type="region of interest" description="Disordered" evidence="1">
    <location>
        <begin position="95"/>
        <end position="129"/>
    </location>
</feature>
<dbReference type="EMBL" id="JAVRQU010000019">
    <property type="protein sequence ID" value="KAK5692640.1"/>
    <property type="molecule type" value="Genomic_DNA"/>
</dbReference>
<feature type="compositionally biased region" description="Acidic residues" evidence="1">
    <location>
        <begin position="112"/>
        <end position="122"/>
    </location>
</feature>
<dbReference type="InterPro" id="IPR019711">
    <property type="entry name" value="ATP_synth_F0_suH"/>
</dbReference>
<proteinExistence type="predicted"/>
<dbReference type="PANTHER" id="PTHR28207">
    <property type="entry name" value="ATP SYNTHASE SUBUNIT H, MITOCHONDRIAL"/>
    <property type="match status" value="1"/>
</dbReference>
<evidence type="ECO:0000313" key="3">
    <source>
        <dbReference type="Proteomes" id="UP001310594"/>
    </source>
</evidence>
<accession>A0AAN7ZWD8</accession>
<evidence type="ECO:0000256" key="1">
    <source>
        <dbReference type="SAM" id="MobiDB-lite"/>
    </source>
</evidence>
<gene>
    <name evidence="2" type="primary">ATP14</name>
    <name evidence="2" type="ORF">LTR97_010952</name>
</gene>
<name>A0AAN7ZWD8_9PEZI</name>
<dbReference type="GO" id="GO:0046933">
    <property type="term" value="F:proton-transporting ATP synthase activity, rotational mechanism"/>
    <property type="evidence" value="ECO:0007669"/>
    <property type="project" value="TreeGrafter"/>
</dbReference>